<reference evidence="1" key="1">
    <citation type="submission" date="2022-09" db="EMBL/GenBank/DDBJ databases">
        <title>Intensive care unit water sources are persistently colonized with multi-drug resistant bacteria and are the site of extensive horizontal gene transfer of antibiotic resistance genes.</title>
        <authorList>
            <person name="Diorio-Toth L."/>
        </authorList>
    </citation>
    <scope>NUCLEOTIDE SEQUENCE</scope>
    <source>
        <strain evidence="1">GD03947</strain>
    </source>
</reference>
<accession>A0AA42PA44</accession>
<name>A0AA42PA44_STUST</name>
<organism evidence="1 2">
    <name type="scientific">Stutzerimonas stutzeri</name>
    <name type="common">Pseudomonas stutzeri</name>
    <dbReference type="NCBI Taxonomy" id="316"/>
    <lineage>
        <taxon>Bacteria</taxon>
        <taxon>Pseudomonadati</taxon>
        <taxon>Pseudomonadota</taxon>
        <taxon>Gammaproteobacteria</taxon>
        <taxon>Pseudomonadales</taxon>
        <taxon>Pseudomonadaceae</taxon>
        <taxon>Stutzerimonas</taxon>
    </lineage>
</organism>
<dbReference type="Proteomes" id="UP001158500">
    <property type="component" value="Unassembled WGS sequence"/>
</dbReference>
<dbReference type="RefSeq" id="WP_279641516.1">
    <property type="nucleotide sequence ID" value="NZ_JAOCAE010000006.1"/>
</dbReference>
<dbReference type="Pfam" id="PF13557">
    <property type="entry name" value="Phenol_MetA_deg"/>
    <property type="match status" value="1"/>
</dbReference>
<comment type="caution">
    <text evidence="1">The sequence shown here is derived from an EMBL/GenBank/DDBJ whole genome shotgun (WGS) entry which is preliminary data.</text>
</comment>
<proteinExistence type="predicted"/>
<sequence length="268" mass="29905">MNTILSAIMPAPGETQLYSYTLYYSADEYKDTNGNTAPGKFELDVFAQALRLDHTWNLRTDSGVTFSSSAILSGGRNSLDVGVADDSKADLNQVYLSPLYVNWSASESLHFSTNFSFFIPLGDFDKNDLINVASNRASYVQNASMTWFPSREWELSLSPTFTFNFENGDTDYDSGDVFNMDYVVGYRPAAAPQWQFGVAGYYTQQFTDDRQNGETVGDGNRFRSLAVGPQVVYGLGPKTAVVFKYLHETKVKNGPEGHGFWFQFTLPL</sequence>
<dbReference type="AlphaFoldDB" id="A0AA42PA44"/>
<protein>
    <submittedName>
        <fullName evidence="1">Transporter</fullName>
    </submittedName>
</protein>
<evidence type="ECO:0000313" key="2">
    <source>
        <dbReference type="Proteomes" id="UP001158500"/>
    </source>
</evidence>
<dbReference type="EMBL" id="JAOCAE010000006">
    <property type="protein sequence ID" value="MDH1236678.1"/>
    <property type="molecule type" value="Genomic_DNA"/>
</dbReference>
<evidence type="ECO:0000313" key="1">
    <source>
        <dbReference type="EMBL" id="MDH1236678.1"/>
    </source>
</evidence>
<dbReference type="InterPro" id="IPR025737">
    <property type="entry name" value="FApF"/>
</dbReference>
<gene>
    <name evidence="1" type="ORF">N5C32_11585</name>
</gene>